<accession>A0A179VCI3</accession>
<evidence type="ECO:0000259" key="1">
    <source>
        <dbReference type="Pfam" id="PF01425"/>
    </source>
</evidence>
<dbReference type="Pfam" id="PF01425">
    <property type="entry name" value="Amidase"/>
    <property type="match status" value="1"/>
</dbReference>
<feature type="domain" description="Amidase" evidence="1">
    <location>
        <begin position="18"/>
        <end position="436"/>
    </location>
</feature>
<dbReference type="EMBL" id="LQYE01000005">
    <property type="protein sequence ID" value="OAT69589.1"/>
    <property type="molecule type" value="Genomic_DNA"/>
</dbReference>
<reference evidence="2 3" key="1">
    <citation type="submission" date="2016-01" db="EMBL/GenBank/DDBJ databases">
        <title>Mycobacterium immunogenum strain CD11_6 genome sequencing and assembly.</title>
        <authorList>
            <person name="Kaur G."/>
            <person name="Nair G.R."/>
            <person name="Mayilraj S."/>
        </authorList>
    </citation>
    <scope>NUCLEOTIDE SEQUENCE [LARGE SCALE GENOMIC DNA]</scope>
    <source>
        <strain evidence="2 3">CD11-6</strain>
    </source>
</reference>
<dbReference type="SUPFAM" id="SSF75304">
    <property type="entry name" value="Amidase signature (AS) enzymes"/>
    <property type="match status" value="1"/>
</dbReference>
<organism evidence="2 3">
    <name type="scientific">Mycobacteroides immunogenum</name>
    <dbReference type="NCBI Taxonomy" id="83262"/>
    <lineage>
        <taxon>Bacteria</taxon>
        <taxon>Bacillati</taxon>
        <taxon>Actinomycetota</taxon>
        <taxon>Actinomycetes</taxon>
        <taxon>Mycobacteriales</taxon>
        <taxon>Mycobacteriaceae</taxon>
        <taxon>Mycobacteroides</taxon>
    </lineage>
</organism>
<dbReference type="InterPro" id="IPR023631">
    <property type="entry name" value="Amidase_dom"/>
</dbReference>
<name>A0A179VCI3_9MYCO</name>
<comment type="caution">
    <text evidence="2">The sequence shown here is derived from an EMBL/GenBank/DDBJ whole genome shotgun (WGS) entry which is preliminary data.</text>
</comment>
<dbReference type="Gene3D" id="3.90.1300.10">
    <property type="entry name" value="Amidase signature (AS) domain"/>
    <property type="match status" value="1"/>
</dbReference>
<dbReference type="PANTHER" id="PTHR11895:SF176">
    <property type="entry name" value="AMIDASE AMID-RELATED"/>
    <property type="match status" value="1"/>
</dbReference>
<sequence length="456" mass="48470">MLDAANAVRSGQVSPTGLTSMMLARIARLQPRLHAYVTVTEELAMRQAAIADREIRDGRYRGPLHGIPIAVKDLVRTRGVLTTAEMPIHAQYRPDYNATVMDRLERAGAILLGKLAMTEGAGGDHHPAFGPAPVNPWNKDHSPGASSSGPGVATAAGLCFGSIGSDTTGSIRYPAAANGVTGIKPTWGRVSRYGVFPLAESLDHVGPMARSAADAAALLAAIAGLDDNDPTTLTASVPDYLAEIGAGVDGLRVGIDTEYNERDAVPETVAMVREAGAVLESLGAVTKHVKVPDTRELIDAGFASCAAEAALAHEATYPSRASEYGSLRQLLDAGRAATGTEVMKAQHARVVFSRGLEDLFSTIDVLLTPTQPLSNLTIGQMEHVWTTAQGRALMWRFTEPFNMSGNPTITLPGGFTADGLPLAFQLVTRHLGESLLIRTGYAYQQVTDWHRRHPLL</sequence>
<evidence type="ECO:0000313" key="2">
    <source>
        <dbReference type="EMBL" id="OAT69589.1"/>
    </source>
</evidence>
<dbReference type="Proteomes" id="UP000186919">
    <property type="component" value="Unassembled WGS sequence"/>
</dbReference>
<dbReference type="AlphaFoldDB" id="A0A179VCI3"/>
<gene>
    <name evidence="2" type="ORF">AWB85_20590</name>
</gene>
<dbReference type="InterPro" id="IPR036928">
    <property type="entry name" value="AS_sf"/>
</dbReference>
<protein>
    <submittedName>
        <fullName evidence="2">Amidase</fullName>
    </submittedName>
</protein>
<proteinExistence type="predicted"/>
<dbReference type="GO" id="GO:0003824">
    <property type="term" value="F:catalytic activity"/>
    <property type="evidence" value="ECO:0007669"/>
    <property type="project" value="InterPro"/>
</dbReference>
<dbReference type="PANTHER" id="PTHR11895">
    <property type="entry name" value="TRANSAMIDASE"/>
    <property type="match status" value="1"/>
</dbReference>
<evidence type="ECO:0000313" key="3">
    <source>
        <dbReference type="Proteomes" id="UP000186919"/>
    </source>
</evidence>
<dbReference type="InterPro" id="IPR000120">
    <property type="entry name" value="Amidase"/>
</dbReference>